<keyword evidence="3 7" id="KW-0436">Ligase</keyword>
<dbReference type="PANTHER" id="PTHR23090">
    <property type="entry name" value="NH 3 /GLUTAMINE-DEPENDENT NAD + SYNTHETASE"/>
    <property type="match status" value="1"/>
</dbReference>
<evidence type="ECO:0000256" key="5">
    <source>
        <dbReference type="ARBA" id="ARBA00022840"/>
    </source>
</evidence>
<dbReference type="NCBIfam" id="TIGR00552">
    <property type="entry name" value="nadE"/>
    <property type="match status" value="1"/>
</dbReference>
<feature type="binding site" evidence="7">
    <location>
        <position position="199"/>
    </location>
    <ligand>
        <name>L-glutamine</name>
        <dbReference type="ChEBI" id="CHEBI:58359"/>
    </ligand>
</feature>
<feature type="binding site" evidence="7">
    <location>
        <position position="400"/>
    </location>
    <ligand>
        <name>deamido-NAD(+)</name>
        <dbReference type="ChEBI" id="CHEBI:58437"/>
        <note>ligand shared between two neighboring subunits</note>
    </ligand>
</feature>
<comment type="similarity">
    <text evidence="2 7 8">In the C-terminal section; belongs to the NAD synthetase family.</text>
</comment>
<dbReference type="InterPro" id="IPR036526">
    <property type="entry name" value="C-N_Hydrolase_sf"/>
</dbReference>
<dbReference type="GO" id="GO:0009435">
    <property type="term" value="P:NAD+ biosynthetic process"/>
    <property type="evidence" value="ECO:0007669"/>
    <property type="project" value="UniProtKB-UniRule"/>
</dbReference>
<dbReference type="CDD" id="cd00553">
    <property type="entry name" value="NAD_synthase"/>
    <property type="match status" value="1"/>
</dbReference>
<feature type="binding site" evidence="7">
    <location>
        <begin position="317"/>
        <end position="324"/>
    </location>
    <ligand>
        <name>ATP</name>
        <dbReference type="ChEBI" id="CHEBI:30616"/>
    </ligand>
</feature>
<dbReference type="SUPFAM" id="SSF52402">
    <property type="entry name" value="Adenine nucleotide alpha hydrolases-like"/>
    <property type="match status" value="1"/>
</dbReference>
<evidence type="ECO:0000313" key="11">
    <source>
        <dbReference type="EMBL" id="PSJ06293.1"/>
    </source>
</evidence>
<dbReference type="CDD" id="cd07570">
    <property type="entry name" value="GAT_Gln-NAD-synth"/>
    <property type="match status" value="1"/>
</dbReference>
<evidence type="ECO:0000259" key="10">
    <source>
        <dbReference type="PROSITE" id="PS50263"/>
    </source>
</evidence>
<feature type="active site" description="Proton acceptor; for glutaminase activity" evidence="7">
    <location>
        <position position="41"/>
    </location>
</feature>
<dbReference type="OrthoDB" id="9803818at2"/>
<comment type="pathway">
    <text evidence="1 7 8">Cofactor biosynthesis; NAD(+) biosynthesis; NAD(+) from deamido-NAD(+) (L-Gln route): step 1/1.</text>
</comment>
<feature type="binding site" evidence="7">
    <location>
        <position position="424"/>
    </location>
    <ligand>
        <name>ATP</name>
        <dbReference type="ChEBI" id="CHEBI:30616"/>
    </ligand>
</feature>
<dbReference type="GO" id="GO:0003952">
    <property type="term" value="F:NAD+ synthase (glutamine-hydrolyzing) activity"/>
    <property type="evidence" value="ECO:0007669"/>
    <property type="project" value="UniProtKB-UniRule"/>
</dbReference>
<evidence type="ECO:0000256" key="6">
    <source>
        <dbReference type="ARBA" id="ARBA00023027"/>
    </source>
</evidence>
<keyword evidence="12" id="KW-1185">Reference proteome</keyword>
<dbReference type="AlphaFoldDB" id="A0A2P7MYI9"/>
<comment type="catalytic activity">
    <reaction evidence="7 8">
        <text>deamido-NAD(+) + L-glutamine + ATP + H2O = L-glutamate + AMP + diphosphate + NAD(+) + H(+)</text>
        <dbReference type="Rhea" id="RHEA:24384"/>
        <dbReference type="ChEBI" id="CHEBI:15377"/>
        <dbReference type="ChEBI" id="CHEBI:15378"/>
        <dbReference type="ChEBI" id="CHEBI:29985"/>
        <dbReference type="ChEBI" id="CHEBI:30616"/>
        <dbReference type="ChEBI" id="CHEBI:33019"/>
        <dbReference type="ChEBI" id="CHEBI:57540"/>
        <dbReference type="ChEBI" id="CHEBI:58359"/>
        <dbReference type="ChEBI" id="CHEBI:58437"/>
        <dbReference type="ChEBI" id="CHEBI:456215"/>
        <dbReference type="EC" id="6.3.5.1"/>
    </reaction>
</comment>
<dbReference type="UniPathway" id="UPA00253">
    <property type="reaction ID" value="UER00334"/>
</dbReference>
<dbReference type="Proteomes" id="UP000243002">
    <property type="component" value="Unassembled WGS sequence"/>
</dbReference>
<dbReference type="GO" id="GO:0005737">
    <property type="term" value="C:cytoplasm"/>
    <property type="evidence" value="ECO:0007669"/>
    <property type="project" value="InterPro"/>
</dbReference>
<dbReference type="Pfam" id="PF02540">
    <property type="entry name" value="NAD_synthase"/>
    <property type="match status" value="1"/>
</dbReference>
<dbReference type="InterPro" id="IPR022310">
    <property type="entry name" value="NAD/GMP_synthase"/>
</dbReference>
<name>A0A2P7MYI9_9CYAN</name>
<evidence type="ECO:0000256" key="1">
    <source>
        <dbReference type="ARBA" id="ARBA00005188"/>
    </source>
</evidence>
<gene>
    <name evidence="7" type="primary">nadE</name>
    <name evidence="11" type="ORF">C7K55_05035</name>
</gene>
<dbReference type="EC" id="6.3.5.1" evidence="7 8"/>
<dbReference type="PANTHER" id="PTHR23090:SF9">
    <property type="entry name" value="GLUTAMINE-DEPENDENT NAD(+) SYNTHETASE"/>
    <property type="match status" value="1"/>
</dbReference>
<feature type="active site" description="Nucleophile; for glutaminase activity" evidence="7">
    <location>
        <position position="156"/>
    </location>
</feature>
<dbReference type="HAMAP" id="MF_02090">
    <property type="entry name" value="NadE_glutamine_dep"/>
    <property type="match status" value="1"/>
</dbReference>
<keyword evidence="6 7" id="KW-0520">NAD</keyword>
<feature type="binding site" evidence="7">
    <location>
        <position position="429"/>
    </location>
    <ligand>
        <name>deamido-NAD(+)</name>
        <dbReference type="ChEBI" id="CHEBI:58437"/>
        <note>ligand shared between two neighboring subunits</note>
    </ligand>
</feature>
<dbReference type="Gene3D" id="3.40.50.620">
    <property type="entry name" value="HUPs"/>
    <property type="match status" value="1"/>
</dbReference>
<dbReference type="InterPro" id="IPR003694">
    <property type="entry name" value="NAD_synthase"/>
</dbReference>
<sequence length="579" mass="60770">MRLALAQLNPLVGDLAGNGELILAASRQAASQGADLMLTPELSLWGYPPRDLLLRPSLIAKQGAVLNQLAASLAQELPQLAVLVGMAEPSGAAPLPNLFNAVALVEAGSWRVVARKRLLPTYDVFDEQRYFCAATGPSVLELERGGRTWRLGLTICEDLWVEEELQGHRLAGADPVAELLSSRIDLLLNLSASPFGQAKVALRQSLARRAASRLACPVVYVNQVGGNDELVFDGASFVMDASGGVDAGSGVVAGIAVVSQLASCKEQVSCWEVNGAGPAASLQVASLPTENEQLFRALVLGVADYARKCGFSSALLGLSGGIDSALVAVIAAAALGGERVQALMMPSPWSSDGSLRDAQALAGRLGLGSRTAEIAALMASFDTTLTPVLAGPPSGLSAENLQSRIRGTLLMAVANQQGQLLLSTGNKSELAVGYCTLYGDMNGGLAVIGDLYKSSVFELCAWLDSAAAGPCRRELGLPGDGELVGRTIREKPPSAELRPDQLDSDSLPDYAVLDPILKAYIEDLASTEQLIASGTPAELAERVMQLLRRAEFKRRQAPPLLKIGGRAFGSGWRMPIAAR</sequence>
<feature type="domain" description="CN hydrolase" evidence="10">
    <location>
        <begin position="1"/>
        <end position="284"/>
    </location>
</feature>
<dbReference type="GO" id="GO:0008795">
    <property type="term" value="F:NAD+ synthase activity"/>
    <property type="evidence" value="ECO:0007669"/>
    <property type="project" value="UniProtKB-UniRule"/>
</dbReference>
<feature type="active site" description="For glutaminase activity" evidence="7">
    <location>
        <position position="116"/>
    </location>
</feature>
<dbReference type="GO" id="GO:0005524">
    <property type="term" value="F:ATP binding"/>
    <property type="evidence" value="ECO:0007669"/>
    <property type="project" value="UniProtKB-UniRule"/>
</dbReference>
<dbReference type="SUPFAM" id="SSF56317">
    <property type="entry name" value="Carbon-nitrogen hydrolase"/>
    <property type="match status" value="1"/>
</dbReference>
<evidence type="ECO:0000256" key="4">
    <source>
        <dbReference type="ARBA" id="ARBA00022741"/>
    </source>
</evidence>
<dbReference type="EMBL" id="PXXO01000004">
    <property type="protein sequence ID" value="PSJ06293.1"/>
    <property type="molecule type" value="Genomic_DNA"/>
</dbReference>
<dbReference type="GO" id="GO:0004359">
    <property type="term" value="F:glutaminase activity"/>
    <property type="evidence" value="ECO:0007669"/>
    <property type="project" value="InterPro"/>
</dbReference>
<proteinExistence type="inferred from homology"/>
<dbReference type="RefSeq" id="WP_106502328.1">
    <property type="nucleotide sequence ID" value="NZ_PXXO01000004.1"/>
</dbReference>
<keyword evidence="5 7" id="KW-0067">ATP-binding</keyword>
<reference evidence="11 12" key="1">
    <citation type="journal article" date="2018" name="Environ. Microbiol.">
        <title>Ecological and genomic features of two widespread freshwater picocyanobacteria.</title>
        <authorList>
            <person name="Cabello-Yeves P.J."/>
            <person name="Picazo A."/>
            <person name="Camacho A."/>
            <person name="Callieri C."/>
            <person name="Rosselli R."/>
            <person name="Roda-Garcia J.J."/>
            <person name="Coutinho F.H."/>
            <person name="Rodriguez-Valera F."/>
        </authorList>
    </citation>
    <scope>NUCLEOTIDE SEQUENCE [LARGE SCALE GENOMIC DNA]</scope>
    <source>
        <strain evidence="11 12">Tous</strain>
    </source>
</reference>
<dbReference type="PIRSF" id="PIRSF006630">
    <property type="entry name" value="NADS_GAT"/>
    <property type="match status" value="1"/>
</dbReference>
<dbReference type="Gene3D" id="3.60.110.10">
    <property type="entry name" value="Carbon-nitrogen hydrolase"/>
    <property type="match status" value="1"/>
</dbReference>
<evidence type="ECO:0000256" key="8">
    <source>
        <dbReference type="PIRNR" id="PIRNR006630"/>
    </source>
</evidence>
<evidence type="ECO:0000256" key="9">
    <source>
        <dbReference type="RuleBase" id="RU003811"/>
    </source>
</evidence>
<dbReference type="Pfam" id="PF00795">
    <property type="entry name" value="CN_hydrolase"/>
    <property type="match status" value="1"/>
</dbReference>
<feature type="binding site" evidence="7">
    <location>
        <position position="553"/>
    </location>
    <ligand>
        <name>deamido-NAD(+)</name>
        <dbReference type="ChEBI" id="CHEBI:58437"/>
        <note>ligand shared between two neighboring subunits</note>
    </ligand>
</feature>
<evidence type="ECO:0000313" key="12">
    <source>
        <dbReference type="Proteomes" id="UP000243002"/>
    </source>
</evidence>
<dbReference type="PROSITE" id="PS50263">
    <property type="entry name" value="CN_HYDROLASE"/>
    <property type="match status" value="1"/>
</dbReference>
<comment type="similarity">
    <text evidence="9">Belongs to the NAD synthetase family.</text>
</comment>
<evidence type="ECO:0000256" key="2">
    <source>
        <dbReference type="ARBA" id="ARBA00007145"/>
    </source>
</evidence>
<dbReference type="InterPro" id="IPR003010">
    <property type="entry name" value="C-N_Hydrolase"/>
</dbReference>
<dbReference type="InterPro" id="IPR014729">
    <property type="entry name" value="Rossmann-like_a/b/a_fold"/>
</dbReference>
<comment type="caution">
    <text evidence="11">The sequence shown here is derived from an EMBL/GenBank/DDBJ whole genome shotgun (WGS) entry which is preliminary data.</text>
</comment>
<protein>
    <recommendedName>
        <fullName evidence="7 8">Glutamine-dependent NAD(+) synthetase</fullName>
        <ecNumber evidence="7 8">6.3.5.1</ecNumber>
    </recommendedName>
    <alternativeName>
        <fullName evidence="7 8">NAD(+) synthase [glutamine-hydrolyzing]</fullName>
    </alternativeName>
</protein>
<evidence type="ECO:0000256" key="7">
    <source>
        <dbReference type="HAMAP-Rule" id="MF_02090"/>
    </source>
</evidence>
<dbReference type="NCBIfam" id="NF010588">
    <property type="entry name" value="PRK13981.1"/>
    <property type="match status" value="1"/>
</dbReference>
<dbReference type="InterPro" id="IPR014445">
    <property type="entry name" value="Gln-dep_NAD_synthase"/>
</dbReference>
<keyword evidence="4 7" id="KW-0547">Nucleotide-binding</keyword>
<comment type="function">
    <text evidence="7">Catalyzes the ATP-dependent amidation of deamido-NAD to form NAD. Uses L-glutamine as a nitrogen source.</text>
</comment>
<dbReference type="FunFam" id="3.40.50.620:FF:000106">
    <property type="entry name" value="Glutamine-dependent NAD(+) synthetase"/>
    <property type="match status" value="1"/>
</dbReference>
<evidence type="ECO:0000256" key="3">
    <source>
        <dbReference type="ARBA" id="ARBA00022598"/>
    </source>
</evidence>
<feature type="binding site" evidence="7">
    <location>
        <position position="122"/>
    </location>
    <ligand>
        <name>L-glutamine</name>
        <dbReference type="ChEBI" id="CHEBI:58359"/>
    </ligand>
</feature>
<feature type="binding site" evidence="7">
    <location>
        <position position="193"/>
    </location>
    <ligand>
        <name>L-glutamine</name>
        <dbReference type="ChEBI" id="CHEBI:58359"/>
    </ligand>
</feature>
<organism evidence="11 12">
    <name type="scientific">Cyanobium usitatum str. Tous</name>
    <dbReference type="NCBI Taxonomy" id="2116684"/>
    <lineage>
        <taxon>Bacteria</taxon>
        <taxon>Bacillati</taxon>
        <taxon>Cyanobacteriota</taxon>
        <taxon>Cyanophyceae</taxon>
        <taxon>Synechococcales</taxon>
        <taxon>Prochlorococcaceae</taxon>
        <taxon>Cyanobium</taxon>
    </lineage>
</organism>
<comment type="caution">
    <text evidence="7">Lacks conserved residue(s) required for the propagation of feature annotation.</text>
</comment>
<accession>A0A2P7MYI9</accession>